<keyword evidence="1" id="KW-0175">Coiled coil</keyword>
<gene>
    <name evidence="4" type="ORF">M0812_01472</name>
</gene>
<feature type="compositionally biased region" description="Low complexity" evidence="2">
    <location>
        <begin position="482"/>
        <end position="520"/>
    </location>
</feature>
<keyword evidence="3" id="KW-0812">Transmembrane</keyword>
<proteinExistence type="predicted"/>
<dbReference type="Proteomes" id="UP001146793">
    <property type="component" value="Unassembled WGS sequence"/>
</dbReference>
<dbReference type="EMBL" id="JANTQA010000015">
    <property type="protein sequence ID" value="KAJ3448984.1"/>
    <property type="molecule type" value="Genomic_DNA"/>
</dbReference>
<feature type="region of interest" description="Disordered" evidence="2">
    <location>
        <begin position="542"/>
        <end position="565"/>
    </location>
</feature>
<feature type="transmembrane region" description="Helical" evidence="3">
    <location>
        <begin position="693"/>
        <end position="717"/>
    </location>
</feature>
<feature type="compositionally biased region" description="Basic and acidic residues" evidence="2">
    <location>
        <begin position="542"/>
        <end position="551"/>
    </location>
</feature>
<organism evidence="4 5">
    <name type="scientific">Anaeramoeba flamelloides</name>
    <dbReference type="NCBI Taxonomy" id="1746091"/>
    <lineage>
        <taxon>Eukaryota</taxon>
        <taxon>Metamonada</taxon>
        <taxon>Anaeramoebidae</taxon>
        <taxon>Anaeramoeba</taxon>
    </lineage>
</organism>
<evidence type="ECO:0000256" key="2">
    <source>
        <dbReference type="SAM" id="MobiDB-lite"/>
    </source>
</evidence>
<keyword evidence="3" id="KW-1133">Transmembrane helix</keyword>
<feature type="compositionally biased region" description="Basic residues" evidence="2">
    <location>
        <begin position="552"/>
        <end position="563"/>
    </location>
</feature>
<keyword evidence="3" id="KW-0472">Membrane</keyword>
<evidence type="ECO:0000256" key="1">
    <source>
        <dbReference type="SAM" id="Coils"/>
    </source>
</evidence>
<feature type="transmembrane region" description="Helical" evidence="3">
    <location>
        <begin position="81"/>
        <end position="101"/>
    </location>
</feature>
<evidence type="ECO:0000313" key="4">
    <source>
        <dbReference type="EMBL" id="KAJ3448984.1"/>
    </source>
</evidence>
<feature type="transmembrane region" description="Helical" evidence="3">
    <location>
        <begin position="625"/>
        <end position="643"/>
    </location>
</feature>
<dbReference type="AlphaFoldDB" id="A0AAV8A623"/>
<protein>
    <submittedName>
        <fullName evidence="4">Xk-related protein</fullName>
    </submittedName>
</protein>
<feature type="transmembrane region" description="Helical" evidence="3">
    <location>
        <begin position="353"/>
        <end position="374"/>
    </location>
</feature>
<accession>A0AAV8A623</accession>
<feature type="transmembrane region" description="Helical" evidence="3">
    <location>
        <begin position="46"/>
        <end position="69"/>
    </location>
</feature>
<feature type="transmembrane region" description="Helical" evidence="3">
    <location>
        <begin position="586"/>
        <end position="605"/>
    </location>
</feature>
<name>A0AAV8A623_9EUKA</name>
<feature type="coiled-coil region" evidence="1">
    <location>
        <begin position="105"/>
        <end position="136"/>
    </location>
</feature>
<feature type="transmembrane region" description="Helical" evidence="3">
    <location>
        <begin position="248"/>
        <end position="267"/>
    </location>
</feature>
<evidence type="ECO:0000313" key="5">
    <source>
        <dbReference type="Proteomes" id="UP001146793"/>
    </source>
</evidence>
<feature type="transmembrane region" description="Helical" evidence="3">
    <location>
        <begin position="182"/>
        <end position="202"/>
    </location>
</feature>
<feature type="transmembrane region" description="Helical" evidence="3">
    <location>
        <begin position="308"/>
        <end position="331"/>
    </location>
</feature>
<feature type="transmembrane region" description="Helical" evidence="3">
    <location>
        <begin position="144"/>
        <end position="162"/>
    </location>
</feature>
<feature type="transmembrane region" description="Helical" evidence="3">
    <location>
        <begin position="650"/>
        <end position="673"/>
    </location>
</feature>
<comment type="caution">
    <text evidence="4">The sequence shown here is derived from an EMBL/GenBank/DDBJ whole genome shotgun (WGS) entry which is preliminary data.</text>
</comment>
<sequence>MNTKTKSQIKFWIFQVCRAGFKIADFVLDLFSLRVLWDMEENQHKWFLMGLAIMIISILIQMMITVIYIKKTKEKKKIWKTILMYSFSLLLSTVQLYVYLCKIGYFKLKEKIKDEKEEMRNKKMTAERKIQMVQMKNKRMKMNLILNFMTACDLFFESYPQFLLQAYVYLINPEMYKGKTTLIVSALFSFIKLLFMFAYYEFKWNKNEGENIDLSVKIHFKILVAIDRVFSLIVRLFLFLFILAWLDFYFLILFICLFWQLRILALIRSNQKLNIIRWLTIVCRVLFESIPYRSYLIKEINIKYNFKYFVRVHVPALLESSVIVPLILYFFPDPLYTPLTNNLPLQIIKDNQILIYVILALTNILRLIILKYVLSEYNNFDRDTKDDPHSQKFQLTVVNSQQYKSSLGNNVAFRYNSIVTFSAFNFLLNYPARKYFLDISDLENFDSDSSMSAETGLKINSFRNKMEMLNIQMNRQKLGYGYSSGSESVSESESKSNSSYNSNSDYNTSTNTNTSSSDSSDSVHYDDSKNQKKWWCGSCWGKGKDKDTERERKRRRKRKKNKNKKEMEMKTILRFQNSQLICKESYIALLTIFLSISTLAAILYYSSIDSSDNYCYHKIPNIFKSYISLLIFFPVTWIFQLIFEKKKYKIVVILGTLSESFFFLAIYSLFLFYEINSCKISLKSEFEKTVQFSSMFTLILYSAFDFISFMLLNLVYIKRE</sequence>
<feature type="region of interest" description="Disordered" evidence="2">
    <location>
        <begin position="482"/>
        <end position="528"/>
    </location>
</feature>
<evidence type="ECO:0000256" key="3">
    <source>
        <dbReference type="SAM" id="Phobius"/>
    </source>
</evidence>
<reference evidence="4" key="1">
    <citation type="submission" date="2022-08" db="EMBL/GenBank/DDBJ databases">
        <title>Novel sulphate-reducing endosymbionts in the free-living metamonad Anaeramoeba.</title>
        <authorList>
            <person name="Jerlstrom-Hultqvist J."/>
            <person name="Cepicka I."/>
            <person name="Gallot-Lavallee L."/>
            <person name="Salas-Leiva D."/>
            <person name="Curtis B.A."/>
            <person name="Zahonova K."/>
            <person name="Pipaliya S."/>
            <person name="Dacks J."/>
            <person name="Roger A.J."/>
        </authorList>
    </citation>
    <scope>NUCLEOTIDE SEQUENCE</scope>
    <source>
        <strain evidence="4">Busselton2</strain>
    </source>
</reference>